<sequence>MLSKEEAQTLKDAGLSFEQIQDLSASEEEFENTGVSYDLDTAFVMVKNNIFTKHNKECTR</sequence>
<evidence type="ECO:0000313" key="1">
    <source>
        <dbReference type="EMBL" id="EKD30390.1"/>
    </source>
</evidence>
<name>K1XJ46_9BACT</name>
<dbReference type="EMBL" id="AMFJ01034070">
    <property type="protein sequence ID" value="EKD30390.1"/>
    <property type="molecule type" value="Genomic_DNA"/>
</dbReference>
<protein>
    <submittedName>
        <fullName evidence="1">Uncharacterized protein</fullName>
    </submittedName>
</protein>
<proteinExistence type="predicted"/>
<organism evidence="1">
    <name type="scientific">uncultured bacterium</name>
    <name type="common">gcode 4</name>
    <dbReference type="NCBI Taxonomy" id="1234023"/>
    <lineage>
        <taxon>Bacteria</taxon>
        <taxon>environmental samples</taxon>
    </lineage>
</organism>
<gene>
    <name evidence="1" type="ORF">ACD_78C00070G0006</name>
</gene>
<reference evidence="1" key="1">
    <citation type="journal article" date="2012" name="Science">
        <title>Fermentation, hydrogen, and sulfur metabolism in multiple uncultivated bacterial phyla.</title>
        <authorList>
            <person name="Wrighton K.C."/>
            <person name="Thomas B.C."/>
            <person name="Sharon I."/>
            <person name="Miller C.S."/>
            <person name="Castelle C.J."/>
            <person name="VerBerkmoes N.C."/>
            <person name="Wilkins M.J."/>
            <person name="Hettich R.L."/>
            <person name="Lipton M.S."/>
            <person name="Williams K.H."/>
            <person name="Long P.E."/>
            <person name="Banfield J.F."/>
        </authorList>
    </citation>
    <scope>NUCLEOTIDE SEQUENCE [LARGE SCALE GENOMIC DNA]</scope>
</reference>
<accession>K1XJ46</accession>
<dbReference type="AlphaFoldDB" id="K1XJ46"/>
<comment type="caution">
    <text evidence="1">The sequence shown here is derived from an EMBL/GenBank/DDBJ whole genome shotgun (WGS) entry which is preliminary data.</text>
</comment>